<comment type="pathway">
    <text evidence="2">Protein modification; protein ubiquitination.</text>
</comment>
<feature type="region of interest" description="Disordered" evidence="4">
    <location>
        <begin position="42"/>
        <end position="97"/>
    </location>
</feature>
<name>A0A9P0Z2D0_CUSEU</name>
<evidence type="ECO:0000259" key="5">
    <source>
        <dbReference type="Pfam" id="PF25553"/>
    </source>
</evidence>
<dbReference type="Proteomes" id="UP001152484">
    <property type="component" value="Unassembled WGS sequence"/>
</dbReference>
<dbReference type="Gene3D" id="3.30.710.10">
    <property type="entry name" value="Potassium Channel Kv1.1, Chain A"/>
    <property type="match status" value="1"/>
</dbReference>
<reference evidence="6" key="1">
    <citation type="submission" date="2022-07" db="EMBL/GenBank/DDBJ databases">
        <authorList>
            <person name="Macas J."/>
            <person name="Novak P."/>
            <person name="Neumann P."/>
        </authorList>
    </citation>
    <scope>NUCLEOTIDE SEQUENCE</scope>
</reference>
<evidence type="ECO:0000256" key="1">
    <source>
        <dbReference type="ARBA" id="ARBA00002668"/>
    </source>
</evidence>
<evidence type="ECO:0000313" key="7">
    <source>
        <dbReference type="Proteomes" id="UP001152484"/>
    </source>
</evidence>
<keyword evidence="7" id="KW-1185">Reference proteome</keyword>
<evidence type="ECO:0000256" key="4">
    <source>
        <dbReference type="SAM" id="MobiDB-lite"/>
    </source>
</evidence>
<dbReference type="InterPro" id="IPR038920">
    <property type="entry name" value="At3g05675-like"/>
</dbReference>
<keyword evidence="3" id="KW-0833">Ubl conjugation pathway</keyword>
<gene>
    <name evidence="6" type="ORF">CEURO_LOCUS8941</name>
</gene>
<dbReference type="InterPro" id="IPR058039">
    <property type="entry name" value="At3g05675-like_ankyrin"/>
</dbReference>
<comment type="caution">
    <text evidence="6">The sequence shown here is derived from an EMBL/GenBank/DDBJ whole genome shotgun (WGS) entry which is preliminary data.</text>
</comment>
<dbReference type="OrthoDB" id="1855062at2759"/>
<dbReference type="Pfam" id="PF25553">
    <property type="entry name" value="BTB-POZ_ANK-like"/>
    <property type="match status" value="1"/>
</dbReference>
<evidence type="ECO:0000313" key="6">
    <source>
        <dbReference type="EMBL" id="CAH9084264.1"/>
    </source>
</evidence>
<dbReference type="PANTHER" id="PTHR31060:SF5">
    <property type="entry name" value="PRLI-INTERACTING FACTOR G, PUTATIVE, EXPRESSED-RELATED"/>
    <property type="match status" value="1"/>
</dbReference>
<dbReference type="InterPro" id="IPR011333">
    <property type="entry name" value="SKP1/BTB/POZ_sf"/>
</dbReference>
<proteinExistence type="predicted"/>
<accession>A0A9P0Z2D0</accession>
<protein>
    <recommendedName>
        <fullName evidence="5">At3g05675-like ankyrin-like domain-containing protein</fullName>
    </recommendedName>
</protein>
<dbReference type="EMBL" id="CAMAPE010000017">
    <property type="protein sequence ID" value="CAH9084264.1"/>
    <property type="molecule type" value="Genomic_DNA"/>
</dbReference>
<dbReference type="AlphaFoldDB" id="A0A9P0Z2D0"/>
<feature type="domain" description="At3g05675-like ankyrin-like" evidence="5">
    <location>
        <begin position="265"/>
        <end position="482"/>
    </location>
</feature>
<comment type="function">
    <text evidence="1">May act as a substrate-specific adapter of an E3 ubiquitin-protein ligase complex (CUL3-RBX1-BTB) which mediates the ubiquitination and subsequent proteasomal degradation of target proteins.</text>
</comment>
<feature type="compositionally biased region" description="Polar residues" evidence="4">
    <location>
        <begin position="42"/>
        <end position="61"/>
    </location>
</feature>
<organism evidence="6 7">
    <name type="scientific">Cuscuta europaea</name>
    <name type="common">European dodder</name>
    <dbReference type="NCBI Taxonomy" id="41803"/>
    <lineage>
        <taxon>Eukaryota</taxon>
        <taxon>Viridiplantae</taxon>
        <taxon>Streptophyta</taxon>
        <taxon>Embryophyta</taxon>
        <taxon>Tracheophyta</taxon>
        <taxon>Spermatophyta</taxon>
        <taxon>Magnoliopsida</taxon>
        <taxon>eudicotyledons</taxon>
        <taxon>Gunneridae</taxon>
        <taxon>Pentapetalae</taxon>
        <taxon>asterids</taxon>
        <taxon>lamiids</taxon>
        <taxon>Solanales</taxon>
        <taxon>Convolvulaceae</taxon>
        <taxon>Cuscuteae</taxon>
        <taxon>Cuscuta</taxon>
        <taxon>Cuscuta subgen. Cuscuta</taxon>
    </lineage>
</organism>
<evidence type="ECO:0000256" key="3">
    <source>
        <dbReference type="ARBA" id="ARBA00022786"/>
    </source>
</evidence>
<sequence>MAEIRVTKVEQQGQTKFKNVPIAVTPEGFWCCPSPVVFQKSSKPNNSLNKLKPSQKTQTPTPEKKPIPQHRPSVVSEKPNVSVPVETDQTPHPKTMNVPKKVSIEFGESGSSDLRVVLIGKQGFTVKLNVHRDILAENSMFFASKIMSGQEPVYPCAIEVDDCDDVEIYVETVGLMYCSDLRQRLIKQSVSRVLRILKVAEHIGFRTCMQSCLKYLEAVPWVGEEEEQKVVASVLRLQGEGMGVNPVLKRVSPEISKPPKDTLAHILKLVLNSDVEIGRREMKSIVLKLLRENNDTLPNEILYSSCRSCLGLLLDLFRQEEDELDGKKIALHADNLTWMFEMLIDRQAGDGFTEMWASQDEMASLHAKLPTVVRHHVSFITGRVFVGIGRGEVLPCKETRQRLLETWLEPLMKDYRWLQHGSCRSFDRKVVEEGIGRTILTLPLEEQQRVLLVWLDWFLKAGDNCPNLQRAFEVWWRRTFIRTSTDSQSMEANSAPTASDALLSVVSEN</sequence>
<evidence type="ECO:0000256" key="2">
    <source>
        <dbReference type="ARBA" id="ARBA00004906"/>
    </source>
</evidence>
<dbReference type="PANTHER" id="PTHR31060">
    <property type="entry name" value="OSJNBA0011J08.25 PROTEIN-RELATED"/>
    <property type="match status" value="1"/>
</dbReference>